<dbReference type="SUPFAM" id="SSF56784">
    <property type="entry name" value="HAD-like"/>
    <property type="match status" value="1"/>
</dbReference>
<comment type="similarity">
    <text evidence="2">Belongs to the HAD-like hydrolase superfamily. CbbY/CbbZ/Gph/YieH family.</text>
</comment>
<name>A0ABS7Q415_9ACTN</name>
<dbReference type="Gene3D" id="3.40.50.1000">
    <property type="entry name" value="HAD superfamily/HAD-like"/>
    <property type="match status" value="1"/>
</dbReference>
<evidence type="ECO:0000313" key="6">
    <source>
        <dbReference type="Proteomes" id="UP000778578"/>
    </source>
</evidence>
<dbReference type="NCBIfam" id="TIGR01509">
    <property type="entry name" value="HAD-SF-IA-v3"/>
    <property type="match status" value="1"/>
</dbReference>
<evidence type="ECO:0000256" key="1">
    <source>
        <dbReference type="ARBA" id="ARBA00001946"/>
    </source>
</evidence>
<dbReference type="CDD" id="cd07526">
    <property type="entry name" value="HAD_BPGM_like"/>
    <property type="match status" value="1"/>
</dbReference>
<dbReference type="InterPro" id="IPR036412">
    <property type="entry name" value="HAD-like_sf"/>
</dbReference>
<dbReference type="EMBL" id="JAINZZ010000008">
    <property type="protein sequence ID" value="MBY8877880.1"/>
    <property type="molecule type" value="Genomic_DNA"/>
</dbReference>
<evidence type="ECO:0000256" key="4">
    <source>
        <dbReference type="ARBA" id="ARBA00022842"/>
    </source>
</evidence>
<dbReference type="PANTHER" id="PTHR46193:SF10">
    <property type="entry name" value="6-PHOSPHOGLUCONATE PHOSPHATASE"/>
    <property type="match status" value="1"/>
</dbReference>
<evidence type="ECO:0000256" key="3">
    <source>
        <dbReference type="ARBA" id="ARBA00022723"/>
    </source>
</evidence>
<protein>
    <submittedName>
        <fullName evidence="5">HAD family hydrolase</fullName>
    </submittedName>
</protein>
<evidence type="ECO:0000256" key="2">
    <source>
        <dbReference type="ARBA" id="ARBA00006171"/>
    </source>
</evidence>
<dbReference type="InterPro" id="IPR051600">
    <property type="entry name" value="Beta-PGM-like"/>
</dbReference>
<sequence>MNAHQDRWPEPELVIFDCDGVLVDSEKIAVRIDAKMLAELGWPMSEDEVVERFVGRSYADMEQAIGAYLGSPLPEGWHEPYRGLYREAFERELTPVDGVVTALDALTLPSCVASSTSHEGLRHTLGLTGLYERFAGRIFSASEVARGKPAPDLFLHAARSLGAEPRRCVVVEDSRYGVEAARSAGMRAFGYCGGLTPAEWLEGPDTVVFDDMRDLVRLIQG</sequence>
<keyword evidence="4" id="KW-0460">Magnesium</keyword>
<dbReference type="SFLD" id="SFLDG01135">
    <property type="entry name" value="C1.5.6:_HAD__Beta-PGM__Phospha"/>
    <property type="match status" value="1"/>
</dbReference>
<dbReference type="InterPro" id="IPR023198">
    <property type="entry name" value="PGP-like_dom2"/>
</dbReference>
<dbReference type="InterPro" id="IPR023214">
    <property type="entry name" value="HAD_sf"/>
</dbReference>
<dbReference type="Proteomes" id="UP000778578">
    <property type="component" value="Unassembled WGS sequence"/>
</dbReference>
<keyword evidence="6" id="KW-1185">Reference proteome</keyword>
<dbReference type="GO" id="GO:0016787">
    <property type="term" value="F:hydrolase activity"/>
    <property type="evidence" value="ECO:0007669"/>
    <property type="project" value="UniProtKB-KW"/>
</dbReference>
<accession>A0ABS7Q415</accession>
<dbReference type="InterPro" id="IPR006439">
    <property type="entry name" value="HAD-SF_hydro_IA"/>
</dbReference>
<proteinExistence type="inferred from homology"/>
<keyword evidence="3" id="KW-0479">Metal-binding</keyword>
<gene>
    <name evidence="5" type="ORF">K7862_09605</name>
</gene>
<reference evidence="5 6" key="1">
    <citation type="submission" date="2021-08" db="EMBL/GenBank/DDBJ databases">
        <title>WGS of actinomycetes from Thailand.</title>
        <authorList>
            <person name="Thawai C."/>
        </authorList>
    </citation>
    <scope>NUCLEOTIDE SEQUENCE [LARGE SCALE GENOMIC DNA]</scope>
    <source>
        <strain evidence="5 6">PLK6-54</strain>
    </source>
</reference>
<keyword evidence="5" id="KW-0378">Hydrolase</keyword>
<dbReference type="Gene3D" id="1.10.150.240">
    <property type="entry name" value="Putative phosphatase, domain 2"/>
    <property type="match status" value="1"/>
</dbReference>
<dbReference type="SFLD" id="SFLDG01129">
    <property type="entry name" value="C1.5:_HAD__Beta-PGM__Phosphata"/>
    <property type="match status" value="1"/>
</dbReference>
<comment type="cofactor">
    <cofactor evidence="1">
        <name>Mg(2+)</name>
        <dbReference type="ChEBI" id="CHEBI:18420"/>
    </cofactor>
</comment>
<dbReference type="SFLD" id="SFLDS00003">
    <property type="entry name" value="Haloacid_Dehalogenase"/>
    <property type="match status" value="1"/>
</dbReference>
<organism evidence="5 6">
    <name type="scientific">Actinacidiphila acidipaludis</name>
    <dbReference type="NCBI Taxonomy" id="2873382"/>
    <lineage>
        <taxon>Bacteria</taxon>
        <taxon>Bacillati</taxon>
        <taxon>Actinomycetota</taxon>
        <taxon>Actinomycetes</taxon>
        <taxon>Kitasatosporales</taxon>
        <taxon>Streptomycetaceae</taxon>
        <taxon>Actinacidiphila</taxon>
    </lineage>
</organism>
<dbReference type="PANTHER" id="PTHR46193">
    <property type="entry name" value="6-PHOSPHOGLUCONATE PHOSPHATASE"/>
    <property type="match status" value="1"/>
</dbReference>
<dbReference type="RefSeq" id="WP_222962034.1">
    <property type="nucleotide sequence ID" value="NZ_JAINZZ010000008.1"/>
</dbReference>
<evidence type="ECO:0000313" key="5">
    <source>
        <dbReference type="EMBL" id="MBY8877880.1"/>
    </source>
</evidence>
<comment type="caution">
    <text evidence="5">The sequence shown here is derived from an EMBL/GenBank/DDBJ whole genome shotgun (WGS) entry which is preliminary data.</text>
</comment>
<dbReference type="Pfam" id="PF00702">
    <property type="entry name" value="Hydrolase"/>
    <property type="match status" value="1"/>
</dbReference>